<evidence type="ECO:0000259" key="3">
    <source>
        <dbReference type="PROSITE" id="PS50075"/>
    </source>
</evidence>
<dbReference type="Gene3D" id="3.30.559.10">
    <property type="entry name" value="Chloramphenicol acetyltransferase-like domain"/>
    <property type="match status" value="2"/>
</dbReference>
<dbReference type="InterPro" id="IPR025110">
    <property type="entry name" value="AMP-bd_C"/>
</dbReference>
<evidence type="ECO:0000313" key="4">
    <source>
        <dbReference type="EMBL" id="MDR7123077.1"/>
    </source>
</evidence>
<accession>A0ABU1W5A5</accession>
<evidence type="ECO:0000256" key="1">
    <source>
        <dbReference type="ARBA" id="ARBA00022450"/>
    </source>
</evidence>
<dbReference type="Gene3D" id="3.20.20.30">
    <property type="entry name" value="Luciferase-like domain"/>
    <property type="match status" value="1"/>
</dbReference>
<dbReference type="NCBIfam" id="NF003417">
    <property type="entry name" value="PRK04813.1"/>
    <property type="match status" value="3"/>
</dbReference>
<reference evidence="4 5" key="1">
    <citation type="submission" date="2023-07" db="EMBL/GenBank/DDBJ databases">
        <title>Sorghum-associated microbial communities from plants grown in Nebraska, USA.</title>
        <authorList>
            <person name="Schachtman D."/>
        </authorList>
    </citation>
    <scope>NUCLEOTIDE SEQUENCE [LARGE SCALE GENOMIC DNA]</scope>
    <source>
        <strain evidence="4 5">4138</strain>
    </source>
</reference>
<dbReference type="SMART" id="SM00823">
    <property type="entry name" value="PKS_PP"/>
    <property type="match status" value="2"/>
</dbReference>
<dbReference type="NCBIfam" id="TIGR01733">
    <property type="entry name" value="AA-adenyl-dom"/>
    <property type="match status" value="2"/>
</dbReference>
<dbReference type="InterPro" id="IPR010071">
    <property type="entry name" value="AA_adenyl_dom"/>
</dbReference>
<gene>
    <name evidence="4" type="ORF">J2W69_004060</name>
</gene>
<dbReference type="InterPro" id="IPR020845">
    <property type="entry name" value="AMP-binding_CS"/>
</dbReference>
<sequence>MISELILKAAQSGIYLYVEQGRLAFTAQKGAMSAELKTKIAENKDAIIEYLQNKQQGSGFALPIITAKCNSMESVPLSFAQQSLWLLDNIEQGTPQYNIPFMLKLEGDLSVSSLNKAFFAIIERHHSLRTFFVVDDSGQPKQRVKMVELFSLTEYDYSHLEGESLYAAVNELAVKEVTHIFDLGNELLFKGQLIKSGEHEHILLLNMHHIVSDGWSVGVLINEFTVWYRHFSECTLAALTPLAIQYGDYAIWQREYFSGELYQQHLNYWTTQLANLPLVHSLPTDFVRPKEQSYEGAIYRNQVAKSLVTPFNKLCQQVGASQFIGIHTLLTVLLSRWSNETDIVIGTPVSNREQPEIINLIGYFVNTVVLRTDVADDPDFLSLLKRNKQVMLEALSHQMVPFEQVVESLQPKRDLSFSPLFQILLSYTGKKQQAIELPNLTVSAVELPTTTSKYDFTLNVIETNDGLTLEWQYSKSLFSENTFKRAANYFVTLLKAVIRDNRVKISTLNLLPDDERATLLSASLGPKTDFGQSFCVHEIFEACVMRNPHALALVSGNQHLSYQELNERSDKLAAFLQYKDLKDNQLVAICFERSIEMIVSMLAVLKAGCAYVPLDPEYPQDRLCFMLEDAETSIILTHQKLIDKLSSLVSDNIQLIAVDSRWSEISQSGGQLLPKCMTSGNNSKENQLAYMMYTSGSTGQPKGVMVEHRGINRLVLNTDYISISDKDIILQYCSISFDVATFEIWGALLNGAKLVIAPPGSDVIAEVCEIVQSQKVSVLWLTSGLFQLSVSNYLDKLSHVRVMLAGGDVVPLDTTKKFLDHCKGATFVNGYGPTENTTFTTCHVISGHINEQLKSLPIGKPIANTQVYILDQNNQLVPIGVPGELHACGDGLARGYFNRPELSAEKFVPNPFEPGTLMYKTGDMARWLEDGTIEFLGRKDTQIKIRGFRIELEEIEAQLNQHASIKDSVVIAITQADSKHLVAYYVVDDSIAEQNESLPSDALKAHLQQSLPDFMLPAAFVGIKQIPLTPNGKVDRRKLTALEVHFESSQSYVAPSSDIEESLVAVWADVLDIAAHKIGVNDNFFELGGHSLLVMQLLPKMRQMGMNLTARQIFLTPTIKALARAVFSEHLSEFSAPDNLIPPDCQHITTNMLPLVNLDEKELALIIEQVPNGPSNIQDIYPLGPLQQGILFHHMISREADPYILPLLFKVKNKQAVDGFLAALAFVVARHEALRIAVIWKGLEKPVQVVCRKVELPVKWLQSDNTKTPFAQMMSLTATQMQYMDLSLAPLFEVNLMEDTETEQYFLLLRLHHLISDHVGLEILLREIAAHQAGDIQSLSTPVPYREFIAYTQKQETQTDATAYFIKQFADVEEPTLAFNLLNVQGDGRNINELRKPIPWDINQQLRAVARQLNVSPAVLFHAAWAIFVSACSGKVDVVFGTVLSGRLQGMPGANATVGVLMNTLPLRVKLAECSVLALVNDVKTALAELLPYEQTSLSLAQRCSALPGSTPLFNSILNYRHSRPEDIAATEHSDFELIRGIERTNFPLSLAVDELGNGFELTFQTAPSLSVDRVMSYMCCTLASLVSCLSQRPNAPIREVSVLPANEKHQLTAEFNATYTEYTAKTVCLHQLFESQVKQTPDTIALVFDDEKLSYARLNAKANKLAHYLVSEHNVKPDSLVGICLERSADMVVAILAVLKAGGAYVPMDPEYPESRLNYILEDSGLDLVISNSALLMKLPPLKTYSLSFDLLMAADRWQDLASTNLTTNLGLNANHLAYVIYTSGSTGKPKGVMVEHHSVVNFLFSMAENPGISCDDALLAVTSTSFDIHVLELFLPLTVGAVLVVASKPATIDPQALIRLINNEQISVMQATPATWKMLLDAGWKNQSRLKVLCGGEALSETLAKTLMDQKHIELWNMYGPTETTIWSAVKKISPQEQNVCIGGPIANTQFYVVNETCSLSPVGVPGELLIGGDGLARGYLNKADLTQSQFINNPFHDESNSGISKRLYRTGDLVCWLPDGQLRYLGRADQQVKIRGFRVECGEIENQLRSYQGVKDVVVIAHKTEDADAQLLCYFVGETEQKNRTQLSFSLFYFGAQHSLKNDLYEFYLNSGKYADVHGFEAIWTPERHFDPVGALYPNPSILSAALAAVTKQIKLRSGSVVMPLHDPIRVAEEWSVVDNLSQGRVGLAVASGWHSRDFVLNPEGFAQRKTHVVEGVKTIQSLWQGETITRIDGNQQPIDIEIFPKPVQQQLPIWVTAAGNPDTFIEAGRLGANLLTHLLGQAIEEVEANVNLYRASLAKHGHEPAKGRVTLMVHTYLAEDLQDALEKARKPFINYMRAHVALVKPLLAGLGITEQELVDVDEEDLLSFAYLRYTRTSSLIGTTESVLPMLQKIMNAGVNEVACLVDWMDEDLAFAGLPLISELMELSKDMQLSSDSVEKSLRRELHGKLPNYMVPSAFFKLDALPLTPNGKIDRKALPLPETLALWRYVKPQTKTEKRLSQLWSEVLEVEQIGLADNFFQLGGHSLLAMKLQTKLKETFNVDFAVDLFFELTDLESFAAYIDSAIAINIQNFNFFSNDVSEEIIDTENFTI</sequence>
<dbReference type="InterPro" id="IPR036661">
    <property type="entry name" value="Luciferase-like_sf"/>
</dbReference>
<dbReference type="Gene3D" id="2.30.38.10">
    <property type="entry name" value="Luciferase, Domain 3"/>
    <property type="match status" value="2"/>
</dbReference>
<dbReference type="CDD" id="cd19531">
    <property type="entry name" value="LCL_NRPS-like"/>
    <property type="match status" value="1"/>
</dbReference>
<dbReference type="InterPro" id="IPR045851">
    <property type="entry name" value="AMP-bd_C_sf"/>
</dbReference>
<dbReference type="CDD" id="cd12117">
    <property type="entry name" value="A_NRPS_Srf_like"/>
    <property type="match status" value="1"/>
</dbReference>
<dbReference type="Gene3D" id="1.10.10.1830">
    <property type="entry name" value="Non-ribosomal peptide synthase, adenylation domain"/>
    <property type="match status" value="1"/>
</dbReference>
<dbReference type="Gene3D" id="3.30.300.30">
    <property type="match status" value="1"/>
</dbReference>
<proteinExistence type="predicted"/>
<evidence type="ECO:0000313" key="5">
    <source>
        <dbReference type="Proteomes" id="UP001257909"/>
    </source>
</evidence>
<dbReference type="Pfam" id="PF00501">
    <property type="entry name" value="AMP-binding"/>
    <property type="match status" value="2"/>
</dbReference>
<dbReference type="InterPro" id="IPR023213">
    <property type="entry name" value="CAT-like_dom_sf"/>
</dbReference>
<dbReference type="Gene3D" id="1.10.1200.10">
    <property type="entry name" value="ACP-like"/>
    <property type="match status" value="2"/>
</dbReference>
<dbReference type="PROSITE" id="PS00455">
    <property type="entry name" value="AMP_BINDING"/>
    <property type="match status" value="2"/>
</dbReference>
<dbReference type="InterPro" id="IPR009081">
    <property type="entry name" value="PP-bd_ACP"/>
</dbReference>
<dbReference type="NCBIfam" id="TIGR04020">
    <property type="entry name" value="seco_metab_LLM"/>
    <property type="match status" value="1"/>
</dbReference>
<feature type="domain" description="Carrier" evidence="3">
    <location>
        <begin position="1054"/>
        <end position="1130"/>
    </location>
</feature>
<evidence type="ECO:0000256" key="2">
    <source>
        <dbReference type="ARBA" id="ARBA00022553"/>
    </source>
</evidence>
<dbReference type="PANTHER" id="PTHR45527">
    <property type="entry name" value="NONRIBOSOMAL PEPTIDE SYNTHETASE"/>
    <property type="match status" value="1"/>
</dbReference>
<dbReference type="SUPFAM" id="SSF56801">
    <property type="entry name" value="Acetyl-CoA synthetase-like"/>
    <property type="match status" value="2"/>
</dbReference>
<dbReference type="Pfam" id="PF00550">
    <property type="entry name" value="PP-binding"/>
    <property type="match status" value="2"/>
</dbReference>
<feature type="domain" description="Carrier" evidence="3">
    <location>
        <begin position="2494"/>
        <end position="2569"/>
    </location>
</feature>
<dbReference type="Pfam" id="PF00296">
    <property type="entry name" value="Bac_luciferase"/>
    <property type="match status" value="1"/>
</dbReference>
<dbReference type="InterPro" id="IPR020806">
    <property type="entry name" value="PKS_PP-bd"/>
</dbReference>
<keyword evidence="5" id="KW-1185">Reference proteome</keyword>
<dbReference type="Pfam" id="PF13193">
    <property type="entry name" value="AMP-binding_C"/>
    <property type="match status" value="1"/>
</dbReference>
<dbReference type="PANTHER" id="PTHR45527:SF1">
    <property type="entry name" value="FATTY ACID SYNTHASE"/>
    <property type="match status" value="1"/>
</dbReference>
<dbReference type="InterPro" id="IPR036736">
    <property type="entry name" value="ACP-like_sf"/>
</dbReference>
<keyword evidence="1" id="KW-0596">Phosphopantetheine</keyword>
<dbReference type="Gene3D" id="3.30.559.30">
    <property type="entry name" value="Nonribosomal peptide synthetase, condensation domain"/>
    <property type="match status" value="2"/>
</dbReference>
<dbReference type="SUPFAM" id="SSF51679">
    <property type="entry name" value="Bacterial luciferase-like"/>
    <property type="match status" value="1"/>
</dbReference>
<dbReference type="InterPro" id="IPR041464">
    <property type="entry name" value="TubC_N"/>
</dbReference>
<dbReference type="Pfam" id="PF00668">
    <property type="entry name" value="Condensation"/>
    <property type="match status" value="2"/>
</dbReference>
<dbReference type="InterPro" id="IPR044894">
    <property type="entry name" value="TubC_N_sf"/>
</dbReference>
<dbReference type="Proteomes" id="UP001257909">
    <property type="component" value="Unassembled WGS sequence"/>
</dbReference>
<dbReference type="EMBL" id="JAVDWR010000031">
    <property type="protein sequence ID" value="MDR7123077.1"/>
    <property type="molecule type" value="Genomic_DNA"/>
</dbReference>
<keyword evidence="2" id="KW-0597">Phosphoprotein</keyword>
<dbReference type="InterPro" id="IPR000873">
    <property type="entry name" value="AMP-dep_synth/lig_dom"/>
</dbReference>
<name>A0ABU1W5A5_9GAMM</name>
<comment type="caution">
    <text evidence="4">The sequence shown here is derived from an EMBL/GenBank/DDBJ whole genome shotgun (WGS) entry which is preliminary data.</text>
</comment>
<dbReference type="SUPFAM" id="SSF52777">
    <property type="entry name" value="CoA-dependent acyltransferases"/>
    <property type="match status" value="4"/>
</dbReference>
<dbReference type="RefSeq" id="WP_310281907.1">
    <property type="nucleotide sequence ID" value="NZ_JAVDWR010000031.1"/>
</dbReference>
<dbReference type="InterPro" id="IPR024011">
    <property type="entry name" value="Biosynth_lucif-like_mOase_dom"/>
</dbReference>
<dbReference type="InterPro" id="IPR011251">
    <property type="entry name" value="Luciferase-like_dom"/>
</dbReference>
<dbReference type="InterPro" id="IPR001242">
    <property type="entry name" value="Condensation_dom"/>
</dbReference>
<dbReference type="PROSITE" id="PS50075">
    <property type="entry name" value="CARRIER"/>
    <property type="match status" value="2"/>
</dbReference>
<dbReference type="Pfam" id="PF18563">
    <property type="entry name" value="TubC_N"/>
    <property type="match status" value="1"/>
</dbReference>
<dbReference type="SUPFAM" id="SSF47336">
    <property type="entry name" value="ACP-like"/>
    <property type="match status" value="2"/>
</dbReference>
<organism evidence="4 5">
    <name type="scientific">Rheinheimera soli</name>
    <dbReference type="NCBI Taxonomy" id="443616"/>
    <lineage>
        <taxon>Bacteria</taxon>
        <taxon>Pseudomonadati</taxon>
        <taxon>Pseudomonadota</taxon>
        <taxon>Gammaproteobacteria</taxon>
        <taxon>Chromatiales</taxon>
        <taxon>Chromatiaceae</taxon>
        <taxon>Rheinheimera</taxon>
    </lineage>
</organism>
<protein>
    <submittedName>
        <fullName evidence="4">Natural product biosynthesis luciferase-like monooxygenase protein/amino acid adenylation domain-containing protein</fullName>
    </submittedName>
</protein>
<dbReference type="Gene3D" id="3.40.50.980">
    <property type="match status" value="4"/>
</dbReference>
<dbReference type="CDD" id="cd19544">
    <property type="entry name" value="E-C_NRPS"/>
    <property type="match status" value="1"/>
</dbReference>